<dbReference type="RefSeq" id="WP_169281056.1">
    <property type="nucleotide sequence ID" value="NZ_CP051680.1"/>
</dbReference>
<feature type="domain" description="SLH" evidence="3">
    <location>
        <begin position="1330"/>
        <end position="1386"/>
    </location>
</feature>
<protein>
    <recommendedName>
        <fullName evidence="3">SLH domain-containing protein</fullName>
    </recommendedName>
</protein>
<dbReference type="KEGG" id="cheb:HH215_17335"/>
<sequence length="1386" mass="150015">MSFYHPFIRKMVFGMLALAVFIPFIPPAISATPTAFADSGTPSGVVMLEDFETDGLSKVRLEKKRVFDGSLTLESNPKYVRNGAHSARLDYDMIGIEDNPSQISIGAVPYTMPIQGYPKKIGMWVYGNNDGHLLTTKFRDSRDSSFTMNHYADENVGIDWTGWRYLEVDIEQGRPAPIVLELFLQMKQSDMSKKNKGSLWVDDIRLIYDPIDEDTSVPVLTPSYPAPNQTINGPLSQIILSADDIGSGIDPNSISFKLDGQSVSSITYDLGSKVIAYSPATPIGGGYHEVIAEARDLAGNPATAEYSFNVEQGTRLAMMAPEEAISNEIYRLQLQAKDVSVAESVYAKLKFDPAILQVTNVSGRPGLVDVQTAIDNVGGYAEFRASGLNGDSETPLANIDFEVSRNAKMERGEAYKQIRMVEGGFGYAGGISTASFAAPQHYRIGFPYKLNIMGTSLLTESLLTVTSHSGVPVEGAEIEFTDANGPQTYVTVIAASSKVYASASASSAELLTVRQGQQLFATIGSTSGYVNVYLPDGTKKGWISVADVQQNNLKQGLGMTDSKGEIRTSLATLAIGVWSVQAVKDGGISERMKWTIVPQFGSDNPEHVQTYVNEDMATMMSVAWQTAPRIQQTQIQYVKDSELPNGDLTLAAGKATSKNANSDLQLLSMTENGAKGEIRFHKALVTGLTPGTKYHYRVGYEGHWSDWNAYKTANSTAYKPVSFVFVTDSHTKEDNGLEIYQKLMGDAFKNYPETQFVMHGGDLVDNGGALNEWNQFWKASSIYGASIPTAMAIGNHDVKSEGKDVFTKGSGLPDNGPETQKKYAYSYDSGDVHFIVLNSEASEENMVKQAEWLREDILKSKKKWKVAMFHRPAYHTEAGRETLVEYTQTYFAPILEGLGVDLVLVGHDHVYAHTYPMKQGKPLKNGERGTVYLDGGAAGWKFYDGIKYDYLDFVYDDDIAVYSAIQIAYDKITIQARTENGDIVDNYAIEKKDTSTVTPPSSGAGPSGAGGETEKEPNPNVRTVSKTEWETAAKEGKLVVGLGSEGGELRLPTNAADVLKSGGLTVTFGSSMIVSFSPSQLRNAAAGLGANELLALEVKVENVSATAELLRKAQQKEKASLSASGTAFLITVSSVNEEGKRQAIGASASGMTFALPSGAGNKLTGLYEMMPDGSAIYVKGTNSAGKREVQLVAGHTYMLLDYKMNYVDLPSTHWAYSEIMQLTAGHTVQGVDNSRFAPNREVNRSEFAAMLVRELGLKASSASGFNDVAGDAWYADAIAAAKEAGLITGSSTNKFNPNAPITRQEMAAMIVRAYEFLRTGSKSSDSSAGSGSFSDMGDAKDWAKNAVAKAKALGLVNGDASGKFRPYDRGTRAESAKLVVRLSEVK</sequence>
<dbReference type="Pfam" id="PF16656">
    <property type="entry name" value="Pur_ac_phosph_N"/>
    <property type="match status" value="1"/>
</dbReference>
<keyword evidence="5" id="KW-1185">Reference proteome</keyword>
<dbReference type="SUPFAM" id="SSF49363">
    <property type="entry name" value="Purple acid phosphatase, N-terminal domain"/>
    <property type="match status" value="1"/>
</dbReference>
<dbReference type="InterPro" id="IPR001119">
    <property type="entry name" value="SLH_dom"/>
</dbReference>
<dbReference type="Pfam" id="PF00149">
    <property type="entry name" value="Metallophos"/>
    <property type="match status" value="1"/>
</dbReference>
<reference evidence="4 5" key="1">
    <citation type="submission" date="2020-04" db="EMBL/GenBank/DDBJ databases">
        <title>Genome sequencing of novel species.</title>
        <authorList>
            <person name="Heo J."/>
            <person name="Kim S.-J."/>
            <person name="Kim J.-S."/>
            <person name="Hong S.-B."/>
            <person name="Kwon S.-W."/>
        </authorList>
    </citation>
    <scope>NUCLEOTIDE SEQUENCE [LARGE SCALE GENOMIC DNA]</scope>
    <source>
        <strain evidence="4 5">MFER-1</strain>
    </source>
</reference>
<dbReference type="PANTHER" id="PTHR45867:SF3">
    <property type="entry name" value="ACID PHOSPHATASE TYPE 7"/>
    <property type="match status" value="1"/>
</dbReference>
<dbReference type="PROSITE" id="PS51272">
    <property type="entry name" value="SLH"/>
    <property type="match status" value="3"/>
</dbReference>
<dbReference type="GO" id="GO:0046872">
    <property type="term" value="F:metal ion binding"/>
    <property type="evidence" value="ECO:0007669"/>
    <property type="project" value="InterPro"/>
</dbReference>
<dbReference type="InterPro" id="IPR008963">
    <property type="entry name" value="Purple_acid_Pase-like_N"/>
</dbReference>
<dbReference type="EMBL" id="CP051680">
    <property type="protein sequence ID" value="QJD84776.1"/>
    <property type="molecule type" value="Genomic_DNA"/>
</dbReference>
<keyword evidence="1" id="KW-0732">Signal</keyword>
<dbReference type="SUPFAM" id="SSF56300">
    <property type="entry name" value="Metallo-dependent phosphatases"/>
    <property type="match status" value="1"/>
</dbReference>
<dbReference type="PANTHER" id="PTHR45867">
    <property type="entry name" value="PURPLE ACID PHOSPHATASE"/>
    <property type="match status" value="1"/>
</dbReference>
<feature type="domain" description="SLH" evidence="3">
    <location>
        <begin position="1261"/>
        <end position="1324"/>
    </location>
</feature>
<dbReference type="Gene3D" id="2.60.40.380">
    <property type="entry name" value="Purple acid phosphatase-like, N-terminal"/>
    <property type="match status" value="1"/>
</dbReference>
<name>A0A7Z2VK88_9BACL</name>
<dbReference type="InterPro" id="IPR029052">
    <property type="entry name" value="Metallo-depent_PP-like"/>
</dbReference>
<gene>
    <name evidence="4" type="ORF">HH215_17335</name>
</gene>
<evidence type="ECO:0000313" key="5">
    <source>
        <dbReference type="Proteomes" id="UP000502248"/>
    </source>
</evidence>
<organism evidence="4 5">
    <name type="scientific">Cohnella herbarum</name>
    <dbReference type="NCBI Taxonomy" id="2728023"/>
    <lineage>
        <taxon>Bacteria</taxon>
        <taxon>Bacillati</taxon>
        <taxon>Bacillota</taxon>
        <taxon>Bacilli</taxon>
        <taxon>Bacillales</taxon>
        <taxon>Paenibacillaceae</taxon>
        <taxon>Cohnella</taxon>
    </lineage>
</organism>
<accession>A0A7Z2VK88</accession>
<dbReference type="InterPro" id="IPR004843">
    <property type="entry name" value="Calcineurin-like_PHP"/>
</dbReference>
<dbReference type="Pfam" id="PF00395">
    <property type="entry name" value="SLH"/>
    <property type="match status" value="3"/>
</dbReference>
<dbReference type="InterPro" id="IPR015914">
    <property type="entry name" value="PAPs_N"/>
</dbReference>
<feature type="region of interest" description="Disordered" evidence="2">
    <location>
        <begin position="994"/>
        <end position="1027"/>
    </location>
</feature>
<dbReference type="Proteomes" id="UP000502248">
    <property type="component" value="Chromosome"/>
</dbReference>
<evidence type="ECO:0000256" key="2">
    <source>
        <dbReference type="SAM" id="MobiDB-lite"/>
    </source>
</evidence>
<feature type="domain" description="SLH" evidence="3">
    <location>
        <begin position="1202"/>
        <end position="1260"/>
    </location>
</feature>
<evidence type="ECO:0000256" key="1">
    <source>
        <dbReference type="ARBA" id="ARBA00022729"/>
    </source>
</evidence>
<dbReference type="Gene3D" id="2.60.120.430">
    <property type="entry name" value="Galactose-binding lectin"/>
    <property type="match status" value="1"/>
</dbReference>
<dbReference type="GO" id="GO:0003993">
    <property type="term" value="F:acid phosphatase activity"/>
    <property type="evidence" value="ECO:0007669"/>
    <property type="project" value="InterPro"/>
</dbReference>
<evidence type="ECO:0000259" key="3">
    <source>
        <dbReference type="PROSITE" id="PS51272"/>
    </source>
</evidence>
<proteinExistence type="predicted"/>
<evidence type="ECO:0000313" key="4">
    <source>
        <dbReference type="EMBL" id="QJD84776.1"/>
    </source>
</evidence>
<dbReference type="Gene3D" id="3.60.21.10">
    <property type="match status" value="1"/>
</dbReference>